<sequence length="87" mass="9912">MYVAFALPDGYMIPLIFRSDIGFVTEIRPFKKDIKQENKLFTILDIEKVAQCLGGIYTYYAGLFFPETDELASNLAVGKVTFEDKCE</sequence>
<keyword evidence="2" id="KW-1185">Reference proteome</keyword>
<accession>A0A176RX52</accession>
<reference evidence="1 2" key="1">
    <citation type="submission" date="2016-05" db="EMBL/GenBank/DDBJ databases">
        <title>Single-cell genome of chain-forming Candidatus Thiomargarita nelsonii and comparison to other large sulfur-oxidizing bacteria.</title>
        <authorList>
            <person name="Winkel M."/>
            <person name="Salman V."/>
            <person name="Woyke T."/>
            <person name="Schulz-Vogt H."/>
            <person name="Richter M."/>
            <person name="Flood B."/>
            <person name="Bailey J."/>
            <person name="Amann R."/>
            <person name="Mussmann M."/>
        </authorList>
    </citation>
    <scope>NUCLEOTIDE SEQUENCE [LARGE SCALE GENOMIC DNA]</scope>
    <source>
        <strain evidence="1 2">THI036</strain>
    </source>
</reference>
<proteinExistence type="predicted"/>
<dbReference type="Proteomes" id="UP000076962">
    <property type="component" value="Unassembled WGS sequence"/>
</dbReference>
<protein>
    <submittedName>
        <fullName evidence="1">Uncharacterized protein</fullName>
    </submittedName>
</protein>
<name>A0A176RX52_9GAMM</name>
<evidence type="ECO:0000313" key="1">
    <source>
        <dbReference type="EMBL" id="OAD20372.1"/>
    </source>
</evidence>
<dbReference type="EMBL" id="LUTY01002428">
    <property type="protein sequence ID" value="OAD20372.1"/>
    <property type="molecule type" value="Genomic_DNA"/>
</dbReference>
<gene>
    <name evidence="1" type="ORF">THIOM_003932</name>
</gene>
<evidence type="ECO:0000313" key="2">
    <source>
        <dbReference type="Proteomes" id="UP000076962"/>
    </source>
</evidence>
<organism evidence="1 2">
    <name type="scientific">Candidatus Thiomargarita nelsonii</name>
    <dbReference type="NCBI Taxonomy" id="1003181"/>
    <lineage>
        <taxon>Bacteria</taxon>
        <taxon>Pseudomonadati</taxon>
        <taxon>Pseudomonadota</taxon>
        <taxon>Gammaproteobacteria</taxon>
        <taxon>Thiotrichales</taxon>
        <taxon>Thiotrichaceae</taxon>
        <taxon>Thiomargarita</taxon>
    </lineage>
</organism>
<comment type="caution">
    <text evidence="1">The sequence shown here is derived from an EMBL/GenBank/DDBJ whole genome shotgun (WGS) entry which is preliminary data.</text>
</comment>
<dbReference type="AlphaFoldDB" id="A0A176RX52"/>